<evidence type="ECO:0000256" key="7">
    <source>
        <dbReference type="SAM" id="Phobius"/>
    </source>
</evidence>
<keyword evidence="3" id="KW-1003">Cell membrane</keyword>
<dbReference type="CDD" id="cd06261">
    <property type="entry name" value="TM_PBP2"/>
    <property type="match status" value="1"/>
</dbReference>
<keyword evidence="4 7" id="KW-0812">Transmembrane</keyword>
<reference evidence="9" key="1">
    <citation type="submission" date="2019-08" db="EMBL/GenBank/DDBJ databases">
        <authorList>
            <person name="Kucharzyk K."/>
            <person name="Murdoch R.W."/>
            <person name="Higgins S."/>
            <person name="Loffler F."/>
        </authorList>
    </citation>
    <scope>NUCLEOTIDE SEQUENCE</scope>
</reference>
<sequence>MNLLVVKKRQNYIMTFFVLVVILYYGAVQVTGFELSQALVSIPEAIFWSLSNFYPTVSSMKNLPAILIKLHETVFLAIVATTTGGICAMIFALLSTKGVPVFTVMCRLIASFFRNIPDTVWAIVLLLSFGQNVISGYIALFFATFGFLTRAFVETIEEVGASSIEALQAAGATYGQIVFQAIIPSCITQVVSWLLFMIETNIRSSTLVGMLTGTGIGNLFNIYYKFFDYHSASLVVIMIVIVILIIEAASNHVRRMIL</sequence>
<dbReference type="Pfam" id="PF00528">
    <property type="entry name" value="BPD_transp_1"/>
    <property type="match status" value="1"/>
</dbReference>
<evidence type="ECO:0000256" key="3">
    <source>
        <dbReference type="ARBA" id="ARBA00022475"/>
    </source>
</evidence>
<feature type="transmembrane region" description="Helical" evidence="7">
    <location>
        <begin position="173"/>
        <end position="195"/>
    </location>
</feature>
<evidence type="ECO:0000313" key="9">
    <source>
        <dbReference type="EMBL" id="MPL97317.1"/>
    </source>
</evidence>
<dbReference type="PANTHER" id="PTHR30043">
    <property type="entry name" value="PHOSPHONATES TRANSPORT SYSTEM PERMEASE PROTEIN"/>
    <property type="match status" value="1"/>
</dbReference>
<evidence type="ECO:0000256" key="4">
    <source>
        <dbReference type="ARBA" id="ARBA00022692"/>
    </source>
</evidence>
<protein>
    <recommendedName>
        <fullName evidence="8">ABC transmembrane type-1 domain-containing protein</fullName>
    </recommendedName>
</protein>
<keyword evidence="5 7" id="KW-1133">Transmembrane helix</keyword>
<dbReference type="GO" id="GO:0005886">
    <property type="term" value="C:plasma membrane"/>
    <property type="evidence" value="ECO:0007669"/>
    <property type="project" value="UniProtKB-SubCell"/>
</dbReference>
<evidence type="ECO:0000256" key="1">
    <source>
        <dbReference type="ARBA" id="ARBA00004651"/>
    </source>
</evidence>
<gene>
    <name evidence="9" type="ORF">SDC9_43506</name>
</gene>
<dbReference type="SUPFAM" id="SSF161098">
    <property type="entry name" value="MetI-like"/>
    <property type="match status" value="1"/>
</dbReference>
<keyword evidence="2" id="KW-0813">Transport</keyword>
<feature type="transmembrane region" description="Helical" evidence="7">
    <location>
        <begin position="207"/>
        <end position="224"/>
    </location>
</feature>
<dbReference type="PROSITE" id="PS50928">
    <property type="entry name" value="ABC_TM1"/>
    <property type="match status" value="1"/>
</dbReference>
<dbReference type="AlphaFoldDB" id="A0A644W148"/>
<dbReference type="EMBL" id="VSSQ01000549">
    <property type="protein sequence ID" value="MPL97317.1"/>
    <property type="molecule type" value="Genomic_DNA"/>
</dbReference>
<evidence type="ECO:0000256" key="2">
    <source>
        <dbReference type="ARBA" id="ARBA00022448"/>
    </source>
</evidence>
<evidence type="ECO:0000256" key="5">
    <source>
        <dbReference type="ARBA" id="ARBA00022989"/>
    </source>
</evidence>
<evidence type="ECO:0000256" key="6">
    <source>
        <dbReference type="ARBA" id="ARBA00023136"/>
    </source>
</evidence>
<dbReference type="Gene3D" id="1.10.3720.10">
    <property type="entry name" value="MetI-like"/>
    <property type="match status" value="1"/>
</dbReference>
<feature type="transmembrane region" description="Helical" evidence="7">
    <location>
        <begin position="74"/>
        <end position="95"/>
    </location>
</feature>
<feature type="domain" description="ABC transmembrane type-1" evidence="8">
    <location>
        <begin position="70"/>
        <end position="250"/>
    </location>
</feature>
<proteinExistence type="predicted"/>
<keyword evidence="6 7" id="KW-0472">Membrane</keyword>
<feature type="transmembrane region" description="Helical" evidence="7">
    <location>
        <begin position="12"/>
        <end position="30"/>
    </location>
</feature>
<dbReference type="InterPro" id="IPR035906">
    <property type="entry name" value="MetI-like_sf"/>
</dbReference>
<organism evidence="9">
    <name type="scientific">bioreactor metagenome</name>
    <dbReference type="NCBI Taxonomy" id="1076179"/>
    <lineage>
        <taxon>unclassified sequences</taxon>
        <taxon>metagenomes</taxon>
        <taxon>ecological metagenomes</taxon>
    </lineage>
</organism>
<comment type="caution">
    <text evidence="9">The sequence shown here is derived from an EMBL/GenBank/DDBJ whole genome shotgun (WGS) entry which is preliminary data.</text>
</comment>
<feature type="transmembrane region" description="Helical" evidence="7">
    <location>
        <begin position="230"/>
        <end position="249"/>
    </location>
</feature>
<accession>A0A644W148</accession>
<evidence type="ECO:0000259" key="8">
    <source>
        <dbReference type="PROSITE" id="PS50928"/>
    </source>
</evidence>
<dbReference type="PANTHER" id="PTHR30043:SF1">
    <property type="entry name" value="ABC TRANSPORT SYSTEM PERMEASE PROTEIN P69"/>
    <property type="match status" value="1"/>
</dbReference>
<dbReference type="InterPro" id="IPR000515">
    <property type="entry name" value="MetI-like"/>
</dbReference>
<comment type="subcellular location">
    <subcellularLocation>
        <location evidence="1">Cell membrane</location>
        <topology evidence="1">Multi-pass membrane protein</topology>
    </subcellularLocation>
</comment>
<name>A0A644W148_9ZZZZ</name>
<dbReference type="GO" id="GO:0055085">
    <property type="term" value="P:transmembrane transport"/>
    <property type="evidence" value="ECO:0007669"/>
    <property type="project" value="InterPro"/>
</dbReference>